<protein>
    <submittedName>
        <fullName evidence="1">2412_t:CDS:1</fullName>
    </submittedName>
</protein>
<dbReference type="EMBL" id="CAJVPT010005740">
    <property type="protein sequence ID" value="CAG8523185.1"/>
    <property type="molecule type" value="Genomic_DNA"/>
</dbReference>
<keyword evidence="2" id="KW-1185">Reference proteome</keyword>
<sequence length="584" mass="66256">MSTNSSSALTTNQYKGPNAEVAKLFLASRPNLEYLEYLLTNFITSRSKTEQRYTLNSGLSLFFMFQQIAYLKLSSNETGRKEKIEWVRIFVKVFSTQGFLGFVGLRELIAEVEGAFLQSLDSTSKLLGWDRMGKNIVQDEDVLESPRLFHDGKFVNLITRDIQNDPGLRWKTDSQSYKELQAKNGDLLFRELPKVARGISSLALVSDKNTTLNLFTLIHSFSGKLFAAWEECPLSLIEKEESLDDKTRAATPLLWATFKPLIFFVTLIFKSIVDQSLFRPEICEQEVFFSVLDRSLDDELESKLLVNTCRPPEGSTPTKRSRITYYLLIIEQLMRALDDDTLENYVLPFIHPYTIDNTDSQLFESAHSVILSIFSNLKRVSNELAPYYCSMLLEGYPTLFTITQLRAAYTTVIKSLSDIDDASVWSCLEKLIGKIEVSQNSDSSTSSSLLENNHKDETMSSESSDGKQGNLTSGEKDDSKDATKKGDDAWTDGDPNDEYKNIIEAALYLRRGYLLLTLIDQVQNVNLIFLEKLLKKIKEFLQAEPDGVGKLALKKVLFDALSTGLDYTKRDVGVRWWLSECDLL</sequence>
<accession>A0ACA9LF87</accession>
<proteinExistence type="predicted"/>
<comment type="caution">
    <text evidence="1">The sequence shown here is derived from an EMBL/GenBank/DDBJ whole genome shotgun (WGS) entry which is preliminary data.</text>
</comment>
<evidence type="ECO:0000313" key="2">
    <source>
        <dbReference type="Proteomes" id="UP000789525"/>
    </source>
</evidence>
<organism evidence="1 2">
    <name type="scientific">Acaulospora colombiana</name>
    <dbReference type="NCBI Taxonomy" id="27376"/>
    <lineage>
        <taxon>Eukaryota</taxon>
        <taxon>Fungi</taxon>
        <taxon>Fungi incertae sedis</taxon>
        <taxon>Mucoromycota</taxon>
        <taxon>Glomeromycotina</taxon>
        <taxon>Glomeromycetes</taxon>
        <taxon>Diversisporales</taxon>
        <taxon>Acaulosporaceae</taxon>
        <taxon>Acaulospora</taxon>
    </lineage>
</organism>
<name>A0ACA9LF87_9GLOM</name>
<dbReference type="Proteomes" id="UP000789525">
    <property type="component" value="Unassembled WGS sequence"/>
</dbReference>
<reference evidence="1" key="1">
    <citation type="submission" date="2021-06" db="EMBL/GenBank/DDBJ databases">
        <authorList>
            <person name="Kallberg Y."/>
            <person name="Tangrot J."/>
            <person name="Rosling A."/>
        </authorList>
    </citation>
    <scope>NUCLEOTIDE SEQUENCE</scope>
    <source>
        <strain evidence="1">CL356</strain>
    </source>
</reference>
<evidence type="ECO:0000313" key="1">
    <source>
        <dbReference type="EMBL" id="CAG8523185.1"/>
    </source>
</evidence>
<gene>
    <name evidence="1" type="ORF">ACOLOM_LOCUS3747</name>
</gene>